<feature type="compositionally biased region" description="Low complexity" evidence="2">
    <location>
        <begin position="10"/>
        <end position="28"/>
    </location>
</feature>
<dbReference type="AlphaFoldDB" id="A0A139H6Z5"/>
<feature type="domain" description="Protein kinase" evidence="3">
    <location>
        <begin position="327"/>
        <end position="493"/>
    </location>
</feature>
<accession>A0A139H6Z5</accession>
<keyword evidence="5" id="KW-1185">Reference proteome</keyword>
<proteinExistence type="predicted"/>
<dbReference type="GO" id="GO:0004672">
    <property type="term" value="F:protein kinase activity"/>
    <property type="evidence" value="ECO:0007669"/>
    <property type="project" value="InterPro"/>
</dbReference>
<dbReference type="PROSITE" id="PS50011">
    <property type="entry name" value="PROTEIN_KINASE_DOM"/>
    <property type="match status" value="1"/>
</dbReference>
<feature type="coiled-coil region" evidence="1">
    <location>
        <begin position="110"/>
        <end position="137"/>
    </location>
</feature>
<dbReference type="Pfam" id="PF00069">
    <property type="entry name" value="Pkinase"/>
    <property type="match status" value="1"/>
</dbReference>
<reference evidence="4 5" key="1">
    <citation type="submission" date="2015-07" db="EMBL/GenBank/DDBJ databases">
        <title>Comparative genomics of the Sigatoka disease complex on banana suggests a link between parallel evolutionary changes in Pseudocercospora fijiensis and Pseudocercospora eumusae and increased virulence on the banana host.</title>
        <authorList>
            <person name="Chang T.-C."/>
            <person name="Salvucci A."/>
            <person name="Crous P.W."/>
            <person name="Stergiopoulos I."/>
        </authorList>
    </citation>
    <scope>NUCLEOTIDE SEQUENCE [LARGE SCALE GENOMIC DNA]</scope>
    <source>
        <strain evidence="4 5">CBS 114824</strain>
    </source>
</reference>
<dbReference type="GO" id="GO:0005524">
    <property type="term" value="F:ATP binding"/>
    <property type="evidence" value="ECO:0007669"/>
    <property type="project" value="InterPro"/>
</dbReference>
<evidence type="ECO:0000256" key="1">
    <source>
        <dbReference type="SAM" id="Coils"/>
    </source>
</evidence>
<evidence type="ECO:0000313" key="4">
    <source>
        <dbReference type="EMBL" id="KXS98255.1"/>
    </source>
</evidence>
<dbReference type="PANTHER" id="PTHR42089:SF1">
    <property type="entry name" value="YALI0F09427P"/>
    <property type="match status" value="1"/>
</dbReference>
<sequence>MPRAVAQCLTRTSISRPTRRASTSSTSTLQHCNRHNMQGDNSHPLLQQTALSVNPFIDLPKAPTLPHNYASLPSTLPPSILQSPPAPSNPELPGYVTSSSGFAAHPKTIIAQNKSLLEQIEKQRKHAEEEVFQWEQSIRDRELAEKRRKAPGYLDTEVHILEPAKTNADVPQVGGASLMDEPAPPSRQPSINKQVDDLGDAMDRAFGRSELVDPNGRHTGTYSGACADIGWSLGDAFMNACLQYYNLAQSDGMAGSQCCQLQSHGEPCKNYAKSKTEVEESGPRKAQRVQKTSFFYNWATSIAQQYISFQRRTRMSTPPPAEFHGDFLRSEVLSFGVSGHVEWSDTGFALKTAWRNEAKNGCSGLVLEAKIYQILGKHGRLLALEGWDPEESVITLELAPNGSLNDYLRDHPDISTQQRREWALECAEGLAVLHAAEIIHFEFKPEDLLLDGALHIKLIDSLRCSDCLGTLFPFGGDAVGSLKEHRAVLVDTT</sequence>
<dbReference type="Proteomes" id="UP000070133">
    <property type="component" value="Unassembled WGS sequence"/>
</dbReference>
<dbReference type="PANTHER" id="PTHR42089">
    <property type="entry name" value="YALI0F09427P"/>
    <property type="match status" value="1"/>
</dbReference>
<dbReference type="STRING" id="321146.A0A139H6Z5"/>
<evidence type="ECO:0000313" key="5">
    <source>
        <dbReference type="Proteomes" id="UP000070133"/>
    </source>
</evidence>
<name>A0A139H6Z5_9PEZI</name>
<comment type="caution">
    <text evidence="4">The sequence shown here is derived from an EMBL/GenBank/DDBJ whole genome shotgun (WGS) entry which is preliminary data.</text>
</comment>
<evidence type="ECO:0000259" key="3">
    <source>
        <dbReference type="PROSITE" id="PS50011"/>
    </source>
</evidence>
<dbReference type="Gene3D" id="1.10.510.10">
    <property type="entry name" value="Transferase(Phosphotransferase) domain 1"/>
    <property type="match status" value="1"/>
</dbReference>
<evidence type="ECO:0000256" key="2">
    <source>
        <dbReference type="SAM" id="MobiDB-lite"/>
    </source>
</evidence>
<gene>
    <name evidence="4" type="ORF">AC578_6284</name>
</gene>
<dbReference type="InterPro" id="IPR000719">
    <property type="entry name" value="Prot_kinase_dom"/>
</dbReference>
<dbReference type="InterPro" id="IPR011009">
    <property type="entry name" value="Kinase-like_dom_sf"/>
</dbReference>
<protein>
    <recommendedName>
        <fullName evidence="3">Protein kinase domain-containing protein</fullName>
    </recommendedName>
</protein>
<dbReference type="OrthoDB" id="5344687at2759"/>
<feature type="region of interest" description="Disordered" evidence="2">
    <location>
        <begin position="1"/>
        <end position="29"/>
    </location>
</feature>
<keyword evidence="1" id="KW-0175">Coiled coil</keyword>
<organism evidence="4 5">
    <name type="scientific">Pseudocercospora eumusae</name>
    <dbReference type="NCBI Taxonomy" id="321146"/>
    <lineage>
        <taxon>Eukaryota</taxon>
        <taxon>Fungi</taxon>
        <taxon>Dikarya</taxon>
        <taxon>Ascomycota</taxon>
        <taxon>Pezizomycotina</taxon>
        <taxon>Dothideomycetes</taxon>
        <taxon>Dothideomycetidae</taxon>
        <taxon>Mycosphaerellales</taxon>
        <taxon>Mycosphaerellaceae</taxon>
        <taxon>Pseudocercospora</taxon>
    </lineage>
</organism>
<dbReference type="EMBL" id="LFZN01000118">
    <property type="protein sequence ID" value="KXS98255.1"/>
    <property type="molecule type" value="Genomic_DNA"/>
</dbReference>
<dbReference type="SUPFAM" id="SSF56112">
    <property type="entry name" value="Protein kinase-like (PK-like)"/>
    <property type="match status" value="1"/>
</dbReference>